<evidence type="ECO:0000256" key="1">
    <source>
        <dbReference type="ARBA" id="ARBA00001947"/>
    </source>
</evidence>
<protein>
    <submittedName>
        <fullName evidence="7">Formimidoylglutamate deiminase</fullName>
        <ecNumber evidence="7">3.5.3.13</ecNumber>
    </submittedName>
</protein>
<keyword evidence="8" id="KW-1185">Reference proteome</keyword>
<dbReference type="OrthoDB" id="9796020at2"/>
<gene>
    <name evidence="7" type="ORF">FXN63_15445</name>
</gene>
<dbReference type="PANTHER" id="PTHR11271">
    <property type="entry name" value="GUANINE DEAMINASE"/>
    <property type="match status" value="1"/>
</dbReference>
<dbReference type="Pfam" id="PF01979">
    <property type="entry name" value="Amidohydro_1"/>
    <property type="match status" value="1"/>
</dbReference>
<accession>A0A5C0B386</accession>
<proteinExistence type="predicted"/>
<dbReference type="Proteomes" id="UP000325161">
    <property type="component" value="Chromosome"/>
</dbReference>
<organism evidence="7 8">
    <name type="scientific">Pigmentiphaga aceris</name>
    <dbReference type="NCBI Taxonomy" id="1940612"/>
    <lineage>
        <taxon>Bacteria</taxon>
        <taxon>Pseudomonadati</taxon>
        <taxon>Pseudomonadota</taxon>
        <taxon>Betaproteobacteria</taxon>
        <taxon>Burkholderiales</taxon>
        <taxon>Alcaligenaceae</taxon>
        <taxon>Pigmentiphaga</taxon>
    </lineage>
</organism>
<evidence type="ECO:0000256" key="4">
    <source>
        <dbReference type="ARBA" id="ARBA00022833"/>
    </source>
</evidence>
<dbReference type="Gene3D" id="2.30.40.10">
    <property type="entry name" value="Urease, subunit C, domain 1"/>
    <property type="match status" value="1"/>
</dbReference>
<dbReference type="RefSeq" id="WP_148816124.1">
    <property type="nucleotide sequence ID" value="NZ_CP043046.1"/>
</dbReference>
<dbReference type="NCBIfam" id="NF006684">
    <property type="entry name" value="PRK09229.1-5"/>
    <property type="match status" value="1"/>
</dbReference>
<dbReference type="EMBL" id="CP043046">
    <property type="protein sequence ID" value="QEI07077.1"/>
    <property type="molecule type" value="Genomic_DNA"/>
</dbReference>
<keyword evidence="4" id="KW-0862">Zinc</keyword>
<keyword evidence="3 7" id="KW-0378">Hydrolase</keyword>
<name>A0A5C0B386_9BURK</name>
<dbReference type="AlphaFoldDB" id="A0A5C0B386"/>
<reference evidence="7 8" key="1">
    <citation type="submission" date="2019-08" db="EMBL/GenBank/DDBJ databases">
        <title>Amphibian skin-associated Pigmentiphaga: genome sequence and occurrence across geography and hosts.</title>
        <authorList>
            <person name="Bletz M.C."/>
            <person name="Bunk B."/>
            <person name="Sproeer C."/>
            <person name="Biwer P."/>
            <person name="Reiter S."/>
            <person name="Rabemananjara F.C.E."/>
            <person name="Schulz S."/>
            <person name="Overmann J."/>
            <person name="Vences M."/>
        </authorList>
    </citation>
    <scope>NUCLEOTIDE SEQUENCE [LARGE SCALE GENOMIC DNA]</scope>
    <source>
        <strain evidence="7 8">Mada1488</strain>
    </source>
</reference>
<dbReference type="SUPFAM" id="SSF51556">
    <property type="entry name" value="Metallo-dependent hydrolases"/>
    <property type="match status" value="1"/>
</dbReference>
<dbReference type="PANTHER" id="PTHR11271:SF48">
    <property type="entry name" value="AMIDOHYDROLASE-RELATED DOMAIN-CONTAINING PROTEIN"/>
    <property type="match status" value="1"/>
</dbReference>
<dbReference type="Gene3D" id="3.20.20.140">
    <property type="entry name" value="Metal-dependent hydrolases"/>
    <property type="match status" value="1"/>
</dbReference>
<dbReference type="GO" id="GO:0019239">
    <property type="term" value="F:deaminase activity"/>
    <property type="evidence" value="ECO:0007669"/>
    <property type="project" value="TreeGrafter"/>
</dbReference>
<evidence type="ECO:0000313" key="8">
    <source>
        <dbReference type="Proteomes" id="UP000325161"/>
    </source>
</evidence>
<feature type="domain" description="Amidohydrolase-related" evidence="5">
    <location>
        <begin position="50"/>
        <end position="435"/>
    </location>
</feature>
<evidence type="ECO:0000259" key="5">
    <source>
        <dbReference type="Pfam" id="PF01979"/>
    </source>
</evidence>
<dbReference type="Pfam" id="PF22429">
    <property type="entry name" value="HutF_N"/>
    <property type="match status" value="1"/>
</dbReference>
<evidence type="ECO:0000259" key="6">
    <source>
        <dbReference type="Pfam" id="PF22429"/>
    </source>
</evidence>
<dbReference type="NCBIfam" id="TIGR02022">
    <property type="entry name" value="hutF"/>
    <property type="match status" value="1"/>
</dbReference>
<dbReference type="GO" id="GO:0005829">
    <property type="term" value="C:cytosol"/>
    <property type="evidence" value="ECO:0007669"/>
    <property type="project" value="TreeGrafter"/>
</dbReference>
<dbReference type="InterPro" id="IPR032466">
    <property type="entry name" value="Metal_Hydrolase"/>
</dbReference>
<feature type="domain" description="Formimidoylglutamate deiminase N-terminal" evidence="6">
    <location>
        <begin position="2"/>
        <end position="41"/>
    </location>
</feature>
<dbReference type="NCBIfam" id="NF006681">
    <property type="entry name" value="PRK09229.1-2"/>
    <property type="match status" value="1"/>
</dbReference>
<evidence type="ECO:0000313" key="7">
    <source>
        <dbReference type="EMBL" id="QEI07077.1"/>
    </source>
</evidence>
<dbReference type="InterPro" id="IPR011059">
    <property type="entry name" value="Metal-dep_hydrolase_composite"/>
</dbReference>
<dbReference type="InterPro" id="IPR055156">
    <property type="entry name" value="HutF-like_N"/>
</dbReference>
<comment type="cofactor">
    <cofactor evidence="1">
        <name>Zn(2+)</name>
        <dbReference type="ChEBI" id="CHEBI:29105"/>
    </cofactor>
</comment>
<dbReference type="KEGG" id="pacr:FXN63_15445"/>
<keyword evidence="2" id="KW-0479">Metal-binding</keyword>
<dbReference type="InterPro" id="IPR010252">
    <property type="entry name" value="HutF"/>
</dbReference>
<dbReference type="InterPro" id="IPR006680">
    <property type="entry name" value="Amidohydro-rel"/>
</dbReference>
<sequence length="462" mass="50132">MMHTLFAAEALLPEGWARHVLLNWDETGRLTRVEPDSLPSSDVPRAAGPLLPGMPNLHSHAFQRGFAGLTEFRSTRADSFWSWRELMYRFALRMTPEALEAIATQLYIEMLAAGYTTVCEFHYVHHQEDGQPYADATEMMQALMRAAKATGIGMTLLPVLYQTGGFGGKPAQADQRRFLSGTDAMLRLIDRLAQQCKAAPELNARLGLAPHSLRAVPPEALRDAVAGLHALDATAPVHIHVAEQQREVEDCIAWSGQRPIAWLLDHMPVDQRWCVIHATHMVEAETLGLARSGATAGICPTTEGNLGDGFFDAERYLDAGGSWGIGSDSNASLSVTEELRLFEYGQRLLLQRRNVLASHARPQVSERMYLEAVAGGARASARAVGGLVVGQQADFVVLDGASAGLAGLPAAQALGAHIFSQRGAPDIAGVWTAGKQRIDAGRHDLAERSRNAFIAARRQLLA</sequence>
<evidence type="ECO:0000256" key="2">
    <source>
        <dbReference type="ARBA" id="ARBA00022723"/>
    </source>
</evidence>
<dbReference type="GO" id="GO:0046872">
    <property type="term" value="F:metal ion binding"/>
    <property type="evidence" value="ECO:0007669"/>
    <property type="project" value="UniProtKB-KW"/>
</dbReference>
<dbReference type="EC" id="3.5.3.13" evidence="7"/>
<dbReference type="InterPro" id="IPR051607">
    <property type="entry name" value="Metallo-dep_hydrolases"/>
</dbReference>
<evidence type="ECO:0000256" key="3">
    <source>
        <dbReference type="ARBA" id="ARBA00022801"/>
    </source>
</evidence>
<dbReference type="GO" id="GO:0050416">
    <property type="term" value="F:formimidoylglutamate deiminase activity"/>
    <property type="evidence" value="ECO:0007669"/>
    <property type="project" value="UniProtKB-EC"/>
</dbReference>